<accession>A0A1E4TFS0</accession>
<name>A0A1E4TFS0_9ASCO</name>
<keyword evidence="2" id="KW-1185">Reference proteome</keyword>
<evidence type="ECO:0000313" key="2">
    <source>
        <dbReference type="Proteomes" id="UP000095023"/>
    </source>
</evidence>
<sequence>MDSSSKLSALISELATVQQCAHCSFSILESSTVGISVSLSASTRCCVESVLWDLVISIRCALVFFSASFSNRATCLARVTASLFHSQSGDAPTILNFCSRRTTLSSISAKIETSCSLVQSLGTPVVISCNTKVYITVTSKQVKYCINNMSRLLKVVEQLEVN</sequence>
<dbReference type="EMBL" id="KV453842">
    <property type="protein sequence ID" value="ODV90622.1"/>
    <property type="molecule type" value="Genomic_DNA"/>
</dbReference>
<reference evidence="2" key="1">
    <citation type="submission" date="2016-02" db="EMBL/GenBank/DDBJ databases">
        <title>Comparative genomics of biotechnologically important yeasts.</title>
        <authorList>
            <consortium name="DOE Joint Genome Institute"/>
            <person name="Riley R."/>
            <person name="Haridas S."/>
            <person name="Wolfe K.H."/>
            <person name="Lopes M.R."/>
            <person name="Hittinger C.T."/>
            <person name="Goker M."/>
            <person name="Salamov A."/>
            <person name="Wisecaver J."/>
            <person name="Long T.M."/>
            <person name="Aerts A.L."/>
            <person name="Barry K."/>
            <person name="Choi C."/>
            <person name="Clum A."/>
            <person name="Coughlan A.Y."/>
            <person name="Deshpande S."/>
            <person name="Douglass A.P."/>
            <person name="Hanson S.J."/>
            <person name="Klenk H.-P."/>
            <person name="Labutti K."/>
            <person name="Lapidus A."/>
            <person name="Lindquist E."/>
            <person name="Lipzen A."/>
            <person name="Meier-Kolthoff J.P."/>
            <person name="Ohm R.A."/>
            <person name="Otillar R.P."/>
            <person name="Pangilinan J."/>
            <person name="Peng Y."/>
            <person name="Rokas A."/>
            <person name="Rosa C.A."/>
            <person name="Scheuner C."/>
            <person name="Sibirny A.A."/>
            <person name="Slot J.C."/>
            <person name="Stielow J.B."/>
            <person name="Sun H."/>
            <person name="Kurtzman C.P."/>
            <person name="Blackwell M."/>
            <person name="Jeffries T.W."/>
            <person name="Grigoriev I.V."/>
        </authorList>
    </citation>
    <scope>NUCLEOTIDE SEQUENCE [LARGE SCALE GENOMIC DNA]</scope>
    <source>
        <strain evidence="2">NRRL Y-17796</strain>
    </source>
</reference>
<gene>
    <name evidence="1" type="ORF">CANCADRAFT_108496</name>
</gene>
<organism evidence="1 2">
    <name type="scientific">Tortispora caseinolytica NRRL Y-17796</name>
    <dbReference type="NCBI Taxonomy" id="767744"/>
    <lineage>
        <taxon>Eukaryota</taxon>
        <taxon>Fungi</taxon>
        <taxon>Dikarya</taxon>
        <taxon>Ascomycota</taxon>
        <taxon>Saccharomycotina</taxon>
        <taxon>Trigonopsidomycetes</taxon>
        <taxon>Trigonopsidales</taxon>
        <taxon>Trigonopsidaceae</taxon>
        <taxon>Tortispora</taxon>
    </lineage>
</organism>
<evidence type="ECO:0000313" key="1">
    <source>
        <dbReference type="EMBL" id="ODV90622.1"/>
    </source>
</evidence>
<dbReference type="Proteomes" id="UP000095023">
    <property type="component" value="Unassembled WGS sequence"/>
</dbReference>
<protein>
    <submittedName>
        <fullName evidence="1">Uncharacterized protein</fullName>
    </submittedName>
</protein>
<proteinExistence type="predicted"/>
<dbReference type="AlphaFoldDB" id="A0A1E4TFS0"/>